<dbReference type="AlphaFoldDB" id="A0A2P6VLK2"/>
<sequence>MVRAAALAACLLALAAGAAAAASAPIDFPVAGCAEGYMKLEFMAPRDSTDPIAKCLMVILEPLQSAGSHVPGLWPAQYGVADAPDPTYAGYPSYVECPLEARAPIQATSYTQTASQSRAQRLEGIRRAIIKAFASHVYGLDDFGNYLHKLEVNDLDYYKGVLMVKRTQYDTLMYVITENTLTVNEVLQDDDNSPVGFVTSCDDLLRFSNPPYEDAYARCFSNTDAALDCPANSYPVMVVLDLNEDDQKDTAFKICGLCPAGTYGDGNGCSTCPAGQKSLIGGGCTDCDVGTYSNAGSSVCIPCPTGTYADTVASKECSQCPEDTYSWIPGAEFCMRCVKGLPTCCVDTTACPVPLIDGVTGDGIPASTPAAGTTIVAVSQMGDLNGNGRCDLTGDYEIPAFTKCESWDTVDVSMKLAFKVAGDCSIQISPITDPTCADPTDARNNPDSPLYDPDVHQYGKFGWLGKIGMRGYYYWNTRTARFEIGSMLNTTANVKNHMMFSIAPTAAEFADMFFYAATTDPLEAMSTVIKDIPGPTNPEVCTAQLAVLGGLLGDEATGAKAVNYPDACPPGSYYDQNGRCPTCPVGFTCVGNDLPDLATVVPCPDNTYNPYLGSSEPCISCADATTVSLGYTSYAAAAQCDVDRVDLDCIGNRDHGYHCIPCAEGSVALKTVVDDSDPATNDGPADAAATLTNPALPEGATFCDACPSGSFQDYTVPLPAYGWQQPCTLCPADTYRAGDATPENNVCKPVPAGYRLKQTAAIADGRAQSEIELCPKGQVSFYDTNSVRIPKGVPTACAACTELDTQLGFTGTAKKWAHTYAPRKGMTQCIPCPGGTVPSYDAVLLATYSCKACPNGMFRDAYTVNDSCVPCGPGKEVGPSSKMDCTMCRAGTYMNATRAGGATTLANTCDLCPIHTYRPTMGALSCLPCPRGTQTSNTGNVECTACPIGYFNNNAGTACKPAQAGTFVNTTGANVTTPCPKGTWNNEQAQDNCNPCAPGKYSNTFGSTECKTCAAGTYSAGQATACKECRPGYFAPAGAAACSPCKPGTYAPVGTSATCKLCPKGYQCPTNAMKAVGSCPKGTFSNKEGNKQCTPCPTNTYSNGGGAAPTAVVACIKCAPGTNTRGLVGQSKCQVIRPQVKRLF</sequence>
<evidence type="ECO:0000313" key="4">
    <source>
        <dbReference type="Proteomes" id="UP000239649"/>
    </source>
</evidence>
<evidence type="ECO:0000256" key="1">
    <source>
        <dbReference type="SAM" id="SignalP"/>
    </source>
</evidence>
<dbReference type="InterPro" id="IPR011641">
    <property type="entry name" value="Tyr-kin_ephrin_A/B_rcpt-like"/>
</dbReference>
<dbReference type="SMART" id="SM01411">
    <property type="entry name" value="Ephrin_rec_like"/>
    <property type="match status" value="10"/>
</dbReference>
<evidence type="ECO:0000313" key="3">
    <source>
        <dbReference type="EMBL" id="PSC74950.1"/>
    </source>
</evidence>
<dbReference type="InterPro" id="IPR009030">
    <property type="entry name" value="Growth_fac_rcpt_cys_sf"/>
</dbReference>
<reference evidence="3 4" key="1">
    <citation type="journal article" date="2018" name="Plant J.">
        <title>Genome sequences of Chlorella sorokiniana UTEX 1602 and Micractinium conductrix SAG 241.80: implications to maltose excretion by a green alga.</title>
        <authorList>
            <person name="Arriola M.B."/>
            <person name="Velmurugan N."/>
            <person name="Zhang Y."/>
            <person name="Plunkett M.H."/>
            <person name="Hondzo H."/>
            <person name="Barney B.M."/>
        </authorList>
    </citation>
    <scope>NUCLEOTIDE SEQUENCE [LARGE SCALE GENOMIC DNA]</scope>
    <source>
        <strain evidence="3 4">SAG 241.80</strain>
    </source>
</reference>
<dbReference type="Pfam" id="PF07699">
    <property type="entry name" value="Ephrin_rec_like"/>
    <property type="match status" value="2"/>
</dbReference>
<dbReference type="Proteomes" id="UP000239649">
    <property type="component" value="Unassembled WGS sequence"/>
</dbReference>
<feature type="signal peptide" evidence="1">
    <location>
        <begin position="1"/>
        <end position="20"/>
    </location>
</feature>
<organism evidence="3 4">
    <name type="scientific">Micractinium conductrix</name>
    <dbReference type="NCBI Taxonomy" id="554055"/>
    <lineage>
        <taxon>Eukaryota</taxon>
        <taxon>Viridiplantae</taxon>
        <taxon>Chlorophyta</taxon>
        <taxon>core chlorophytes</taxon>
        <taxon>Trebouxiophyceae</taxon>
        <taxon>Chlorellales</taxon>
        <taxon>Chlorellaceae</taxon>
        <taxon>Chlorella clade</taxon>
        <taxon>Micractinium</taxon>
    </lineage>
</organism>
<protein>
    <submittedName>
        <fullName evidence="3">von Willebrand factor type EGF andpentraxin domain-containing 1 Flags</fullName>
    </submittedName>
</protein>
<name>A0A2P6VLK2_9CHLO</name>
<evidence type="ECO:0000259" key="2">
    <source>
        <dbReference type="Pfam" id="PF07699"/>
    </source>
</evidence>
<proteinExistence type="predicted"/>
<dbReference type="Gene3D" id="2.10.50.10">
    <property type="entry name" value="Tumor Necrosis Factor Receptor, subunit A, domain 2"/>
    <property type="match status" value="6"/>
</dbReference>
<feature type="domain" description="Tyrosine-protein kinase ephrin type A/B receptor-like" evidence="2">
    <location>
        <begin position="290"/>
        <end position="332"/>
    </location>
</feature>
<comment type="caution">
    <text evidence="3">The sequence shown here is derived from an EMBL/GenBank/DDBJ whole genome shotgun (WGS) entry which is preliminary data.</text>
</comment>
<keyword evidence="4" id="KW-1185">Reference proteome</keyword>
<dbReference type="PANTHER" id="PTHR46967">
    <property type="entry name" value="INSULIN-LIKE GROWTH FACTOR BINDING PROTEIN,N-TERMINAL"/>
    <property type="match status" value="1"/>
</dbReference>
<accession>A0A2P6VLK2</accession>
<keyword evidence="1" id="KW-0732">Signal</keyword>
<dbReference type="EMBL" id="LHPF02000003">
    <property type="protein sequence ID" value="PSC74950.1"/>
    <property type="molecule type" value="Genomic_DNA"/>
</dbReference>
<feature type="domain" description="Tyrosine-protein kinase ephrin type A/B receptor-like" evidence="2">
    <location>
        <begin position="906"/>
        <end position="939"/>
    </location>
</feature>
<dbReference type="OrthoDB" id="2012039at2759"/>
<dbReference type="SUPFAM" id="SSF57184">
    <property type="entry name" value="Growth factor receptor domain"/>
    <property type="match status" value="2"/>
</dbReference>
<dbReference type="STRING" id="554055.A0A2P6VLK2"/>
<feature type="chain" id="PRO_5015190895" evidence="1">
    <location>
        <begin position="21"/>
        <end position="1144"/>
    </location>
</feature>
<gene>
    <name evidence="3" type="ORF">C2E20_1875</name>
</gene>
<dbReference type="PANTHER" id="PTHR46967:SF2">
    <property type="entry name" value="SUSHI, VON WILLEBRAND FACTOR TYPE A, EGF AND PENTRAXIN DOMAIN-CONTAINING PROTEIN 1-LIKE"/>
    <property type="match status" value="1"/>
</dbReference>